<dbReference type="PANTHER" id="PTHR39757">
    <property type="match status" value="1"/>
</dbReference>
<dbReference type="EC" id="5.5.1.19" evidence="3"/>
<dbReference type="Gene3D" id="3.50.50.60">
    <property type="entry name" value="FAD/NAD(P)-binding domain"/>
    <property type="match status" value="1"/>
</dbReference>
<dbReference type="GO" id="GO:0016705">
    <property type="term" value="F:oxidoreductase activity, acting on paired donors, with incorporation or reduction of molecular oxygen"/>
    <property type="evidence" value="ECO:0007669"/>
    <property type="project" value="InterPro"/>
</dbReference>
<keyword evidence="4" id="KW-0125">Carotenoid biosynthesis</keyword>
<evidence type="ECO:0000256" key="4">
    <source>
        <dbReference type="ARBA" id="ARBA00022746"/>
    </source>
</evidence>
<dbReference type="NCBIfam" id="TIGR01790">
    <property type="entry name" value="carotene-cycl"/>
    <property type="match status" value="1"/>
</dbReference>
<proteinExistence type="inferred from homology"/>
<dbReference type="NCBIfam" id="NF045687">
    <property type="entry name" value="LycopCycCtrL"/>
    <property type="match status" value="1"/>
</dbReference>
<evidence type="ECO:0000256" key="1">
    <source>
        <dbReference type="ARBA" id="ARBA00005089"/>
    </source>
</evidence>
<evidence type="ECO:0000256" key="2">
    <source>
        <dbReference type="ARBA" id="ARBA00006599"/>
    </source>
</evidence>
<dbReference type="EMBL" id="MG264610">
    <property type="protein sequence ID" value="AUG32738.1"/>
    <property type="molecule type" value="Genomic_DNA"/>
</dbReference>
<comment type="pathway">
    <text evidence="1">Carotenoid biosynthesis; beta-carotene biosynthesis.</text>
</comment>
<comment type="pathway">
    <text evidence="6">Carotenoid biosynthesis; beta-zeacarotene biosynthesis.</text>
</comment>
<keyword evidence="5" id="KW-0520">NAD</keyword>
<dbReference type="InterPro" id="IPR054896">
    <property type="entry name" value="LycopCyc"/>
</dbReference>
<protein>
    <recommendedName>
        <fullName evidence="3">lycopene beta-cyclase</fullName>
        <ecNumber evidence="3">5.5.1.19</ecNumber>
    </recommendedName>
</protein>
<evidence type="ECO:0000256" key="6">
    <source>
        <dbReference type="ARBA" id="ARBA00037906"/>
    </source>
</evidence>
<comment type="similarity">
    <text evidence="2">Belongs to the lycopene cyclase family.</text>
</comment>
<keyword evidence="7" id="KW-0934">Plastid</keyword>
<dbReference type="GO" id="GO:0016860">
    <property type="term" value="F:intramolecular oxidoreductase activity"/>
    <property type="evidence" value="ECO:0007669"/>
    <property type="project" value="UniProtKB-ARBA"/>
</dbReference>
<reference evidence="7" key="1">
    <citation type="submission" date="2017-10" db="EMBL/GenBank/DDBJ databases">
        <title>Paulinella longichromatophora chromatophore genome.</title>
        <authorList>
            <person name="Lhee D."/>
            <person name="Yoon H.S."/>
        </authorList>
    </citation>
    <scope>NUCLEOTIDE SEQUENCE</scope>
</reference>
<accession>A0A2H4ZQF0</accession>
<evidence type="ECO:0000313" key="7">
    <source>
        <dbReference type="EMBL" id="AUG32738.1"/>
    </source>
</evidence>
<evidence type="ECO:0000256" key="3">
    <source>
        <dbReference type="ARBA" id="ARBA00012242"/>
    </source>
</evidence>
<dbReference type="InterPro" id="IPR010108">
    <property type="entry name" value="Lycopene_cyclase_b/e"/>
</dbReference>
<dbReference type="AlphaFoldDB" id="A0A2H4ZQF0"/>
<dbReference type="Pfam" id="PF05834">
    <property type="entry name" value="Lycopene_cycl"/>
    <property type="match status" value="1"/>
</dbReference>
<organism evidence="7">
    <name type="scientific">Paulinella longichromatophora</name>
    <dbReference type="NCBI Taxonomy" id="1708747"/>
    <lineage>
        <taxon>Eukaryota</taxon>
        <taxon>Sar</taxon>
        <taxon>Rhizaria</taxon>
        <taxon>Cercozoa</taxon>
        <taxon>Imbricatea</taxon>
        <taxon>Silicofilosea</taxon>
        <taxon>Euglyphida</taxon>
        <taxon>Paulinellidae</taxon>
        <taxon>Paulinella</taxon>
    </lineage>
</organism>
<gene>
    <name evidence="7" type="ORF">PLO_766</name>
</gene>
<sequence length="416" mass="46646">MNLTTDVLIIGAGPAALAISSELCKRGVKIQGLATSSPKTPWKNTYGIWGLEVDKFNISSLLSHRWSNSNSYFSTIPIEHKADYGLFDKDLLQAHWLSSIDNATMPWYQGEAVFLKHFKNYSSVTTKEGLTLTARLIIEATGHQSRFINRPISKNIAYQTAYGIVGRFSKAPINPGQFILMDYHSTGYKADQVKNKQPTFLYAMDLGKGIYFIEETSLASSIPVSYDTLQNKLRRRLIERNISVLDIYHEEFCSFPMNLPLPDTTQQVVGFGAAASMVHPASGYTIGNIIRSAPLLAESISDNLIKSDLPSAQLAHEAWTVLWSKDSLMCHQIFQFGLEKLMRFSEPQLLHFFDSFFSLPLPQWSGFLTNTLTTGQLTGAMINLFLKAPWSVRRGLIELRGEEPKMILKILLTSMS</sequence>
<name>A0A2H4ZQF0_9EUKA</name>
<evidence type="ECO:0000256" key="5">
    <source>
        <dbReference type="ARBA" id="ARBA00023027"/>
    </source>
</evidence>
<dbReference type="SUPFAM" id="SSF51905">
    <property type="entry name" value="FAD/NAD(P)-binding domain"/>
    <property type="match status" value="1"/>
</dbReference>
<geneLocation type="plastid" evidence="7"/>
<dbReference type="InterPro" id="IPR036188">
    <property type="entry name" value="FAD/NAD-bd_sf"/>
</dbReference>
<dbReference type="GO" id="GO:0016117">
    <property type="term" value="P:carotenoid biosynthetic process"/>
    <property type="evidence" value="ECO:0007669"/>
    <property type="project" value="UniProtKB-KW"/>
</dbReference>
<dbReference type="PANTHER" id="PTHR39757:SF5">
    <property type="entry name" value="OS02G0190600 PROTEIN"/>
    <property type="match status" value="1"/>
</dbReference>